<dbReference type="HOGENOM" id="CLU_1093118_0_0_7"/>
<evidence type="ECO:0000313" key="3">
    <source>
        <dbReference type="Proteomes" id="UP000001880"/>
    </source>
</evidence>
<dbReference type="RefSeq" id="WP_012829364.1">
    <property type="nucleotide sequence ID" value="NC_013440.1"/>
</dbReference>
<feature type="chain" id="PRO_5003011362" evidence="1">
    <location>
        <begin position="23"/>
        <end position="254"/>
    </location>
</feature>
<accession>D0LM60</accession>
<dbReference type="AlphaFoldDB" id="D0LM60"/>
<dbReference type="EMBL" id="CP001804">
    <property type="protein sequence ID" value="ACY16766.1"/>
    <property type="molecule type" value="Genomic_DNA"/>
</dbReference>
<keyword evidence="3" id="KW-1185">Reference proteome</keyword>
<name>D0LM60_HALO1</name>
<dbReference type="Proteomes" id="UP000001880">
    <property type="component" value="Chromosome"/>
</dbReference>
<keyword evidence="1" id="KW-0732">Signal</keyword>
<feature type="signal peptide" evidence="1">
    <location>
        <begin position="1"/>
        <end position="22"/>
    </location>
</feature>
<gene>
    <name evidence="2" type="ordered locus">Hoch_4269</name>
</gene>
<reference evidence="2 3" key="1">
    <citation type="journal article" date="2010" name="Stand. Genomic Sci.">
        <title>Complete genome sequence of Haliangium ochraceum type strain (SMP-2).</title>
        <authorList>
            <consortium name="US DOE Joint Genome Institute (JGI-PGF)"/>
            <person name="Ivanova N."/>
            <person name="Daum C."/>
            <person name="Lang E."/>
            <person name="Abt B."/>
            <person name="Kopitz M."/>
            <person name="Saunders E."/>
            <person name="Lapidus A."/>
            <person name="Lucas S."/>
            <person name="Glavina Del Rio T."/>
            <person name="Nolan M."/>
            <person name="Tice H."/>
            <person name="Copeland A."/>
            <person name="Cheng J.F."/>
            <person name="Chen F."/>
            <person name="Bruce D."/>
            <person name="Goodwin L."/>
            <person name="Pitluck S."/>
            <person name="Mavromatis K."/>
            <person name="Pati A."/>
            <person name="Mikhailova N."/>
            <person name="Chen A."/>
            <person name="Palaniappan K."/>
            <person name="Land M."/>
            <person name="Hauser L."/>
            <person name="Chang Y.J."/>
            <person name="Jeffries C.D."/>
            <person name="Detter J.C."/>
            <person name="Brettin T."/>
            <person name="Rohde M."/>
            <person name="Goker M."/>
            <person name="Bristow J."/>
            <person name="Markowitz V."/>
            <person name="Eisen J.A."/>
            <person name="Hugenholtz P."/>
            <person name="Kyrpides N.C."/>
            <person name="Klenk H.P."/>
        </authorList>
    </citation>
    <scope>NUCLEOTIDE SEQUENCE [LARGE SCALE GENOMIC DNA]</scope>
    <source>
        <strain evidence="3">DSM 14365 / CIP 107738 / JCM 11303 / AJ 13395 / SMP-2</strain>
    </source>
</reference>
<evidence type="ECO:0000313" key="2">
    <source>
        <dbReference type="EMBL" id="ACY16766.1"/>
    </source>
</evidence>
<protein>
    <submittedName>
        <fullName evidence="2">Uncharacterized protein</fullName>
    </submittedName>
</protein>
<evidence type="ECO:0000256" key="1">
    <source>
        <dbReference type="SAM" id="SignalP"/>
    </source>
</evidence>
<organism evidence="2 3">
    <name type="scientific">Haliangium ochraceum (strain DSM 14365 / JCM 11303 / SMP-2)</name>
    <dbReference type="NCBI Taxonomy" id="502025"/>
    <lineage>
        <taxon>Bacteria</taxon>
        <taxon>Pseudomonadati</taxon>
        <taxon>Myxococcota</taxon>
        <taxon>Polyangia</taxon>
        <taxon>Haliangiales</taxon>
        <taxon>Kofleriaceae</taxon>
        <taxon>Haliangium</taxon>
    </lineage>
</organism>
<sequence>MHKRMVLALAALVGLSINLAWQGRAEAGCICPDITQVRTGDLRVTGARVVSQAWTVTSSSASVRLQLAELSTATRIEVMAAGVPAEEADGFLALAKANYTDGDDVRQRAKAPAGFALRAEVSSVKGSAFRERKLAWRVTEAAGSEASFTLSWQFPAAGADELPLERKSFIAAFCIDKGTKRAIRKRADGHLRVDFVLSSDMRTGMSLRIERDSLPISLCANKVVKRGRNAFEIRGRDNLEDKNGVLPILFSASI</sequence>
<proteinExistence type="predicted"/>
<dbReference type="KEGG" id="hoh:Hoch_4269"/>